<reference evidence="2 3" key="1">
    <citation type="submission" date="2020-01" db="EMBL/GenBank/DDBJ databases">
        <title>Paenibacillus soybeanensis sp. nov. isolated from the nodules of soybean (Glycine max(L.) Merr).</title>
        <authorList>
            <person name="Wang H."/>
        </authorList>
    </citation>
    <scope>NUCLEOTIDE SEQUENCE [LARGE SCALE GENOMIC DNA]</scope>
    <source>
        <strain evidence="2 3">DSM 23054</strain>
    </source>
</reference>
<proteinExistence type="predicted"/>
<feature type="region of interest" description="Disordered" evidence="1">
    <location>
        <begin position="26"/>
        <end position="52"/>
    </location>
</feature>
<feature type="compositionally biased region" description="Polar residues" evidence="1">
    <location>
        <begin position="32"/>
        <end position="42"/>
    </location>
</feature>
<accession>A0A7X5C236</accession>
<dbReference type="Proteomes" id="UP000558113">
    <property type="component" value="Unassembled WGS sequence"/>
</dbReference>
<organism evidence="2 3">
    <name type="scientific">Paenibacillus sacheonensis</name>
    <dbReference type="NCBI Taxonomy" id="742054"/>
    <lineage>
        <taxon>Bacteria</taxon>
        <taxon>Bacillati</taxon>
        <taxon>Bacillota</taxon>
        <taxon>Bacilli</taxon>
        <taxon>Bacillales</taxon>
        <taxon>Paenibacillaceae</taxon>
        <taxon>Paenibacillus</taxon>
    </lineage>
</organism>
<dbReference type="RefSeq" id="WP_161705311.1">
    <property type="nucleotide sequence ID" value="NZ_JAAAMU010000031.1"/>
</dbReference>
<evidence type="ECO:0000256" key="1">
    <source>
        <dbReference type="SAM" id="MobiDB-lite"/>
    </source>
</evidence>
<sequence length="52" mass="5781">MLKQSKRMMMVPIGIGRLRSVCTPAEAEDKGASSTKALSQFKETTHDRIGTW</sequence>
<protein>
    <submittedName>
        <fullName evidence="2">Uncharacterized protein</fullName>
    </submittedName>
</protein>
<gene>
    <name evidence="2" type="ORF">GT003_30850</name>
</gene>
<dbReference type="AlphaFoldDB" id="A0A7X5C236"/>
<evidence type="ECO:0000313" key="3">
    <source>
        <dbReference type="Proteomes" id="UP000558113"/>
    </source>
</evidence>
<dbReference type="EMBL" id="JAAAMU010000031">
    <property type="protein sequence ID" value="NBC73381.1"/>
    <property type="molecule type" value="Genomic_DNA"/>
</dbReference>
<comment type="caution">
    <text evidence="2">The sequence shown here is derived from an EMBL/GenBank/DDBJ whole genome shotgun (WGS) entry which is preliminary data.</text>
</comment>
<name>A0A7X5C236_9BACL</name>
<evidence type="ECO:0000313" key="2">
    <source>
        <dbReference type="EMBL" id="NBC73381.1"/>
    </source>
</evidence>
<keyword evidence="3" id="KW-1185">Reference proteome</keyword>
<feature type="compositionally biased region" description="Basic and acidic residues" evidence="1">
    <location>
        <begin position="43"/>
        <end position="52"/>
    </location>
</feature>